<feature type="transmembrane region" description="Helical" evidence="1">
    <location>
        <begin position="83"/>
        <end position="102"/>
    </location>
</feature>
<keyword evidence="1" id="KW-1133">Transmembrane helix</keyword>
<accession>A0A1H6W731</accession>
<dbReference type="RefSeq" id="WP_042216370.1">
    <property type="nucleotide sequence ID" value="NZ_BBLU01000017.1"/>
</dbReference>
<feature type="transmembrane region" description="Helical" evidence="1">
    <location>
        <begin position="36"/>
        <end position="62"/>
    </location>
</feature>
<dbReference type="STRING" id="1043493.SAMN05421637_0767"/>
<dbReference type="AlphaFoldDB" id="A0A1H6W731"/>
<organism evidence="3 4">
    <name type="scientific">Demequina mangrovi</name>
    <dbReference type="NCBI Taxonomy" id="1043493"/>
    <lineage>
        <taxon>Bacteria</taxon>
        <taxon>Bacillati</taxon>
        <taxon>Actinomycetota</taxon>
        <taxon>Actinomycetes</taxon>
        <taxon>Micrococcales</taxon>
        <taxon>Demequinaceae</taxon>
        <taxon>Demequina</taxon>
    </lineage>
</organism>
<evidence type="ECO:0000313" key="3">
    <source>
        <dbReference type="EMBL" id="SEJ09877.1"/>
    </source>
</evidence>
<dbReference type="Pfam" id="PF14340">
    <property type="entry name" value="DUF4395"/>
    <property type="match status" value="1"/>
</dbReference>
<gene>
    <name evidence="3" type="ORF">SAMN05421637_0767</name>
</gene>
<protein>
    <recommendedName>
        <fullName evidence="2">DUF4395 domain-containing protein</fullName>
    </recommendedName>
</protein>
<keyword evidence="4" id="KW-1185">Reference proteome</keyword>
<evidence type="ECO:0000259" key="2">
    <source>
        <dbReference type="Pfam" id="PF14340"/>
    </source>
</evidence>
<reference evidence="4" key="1">
    <citation type="submission" date="2016-10" db="EMBL/GenBank/DDBJ databases">
        <authorList>
            <person name="Varghese N."/>
        </authorList>
    </citation>
    <scope>NUCLEOTIDE SEQUENCE [LARGE SCALE GENOMIC DNA]</scope>
    <source>
        <strain evidence="4">DSM 24868</strain>
    </source>
</reference>
<name>A0A1H6W731_9MICO</name>
<evidence type="ECO:0000313" key="4">
    <source>
        <dbReference type="Proteomes" id="UP000183315"/>
    </source>
</evidence>
<proteinExistence type="predicted"/>
<dbReference type="eggNOG" id="ENOG5031D6V">
    <property type="taxonomic scope" value="Bacteria"/>
</dbReference>
<sequence length="146" mass="15824">MNDIQIDPRGPRFSAFFQLAFSVSALLVGANVGGVVIMAVLLALFIPGAIIGPQATVQGWIFRTAVRPRLAPPAETESFRPPRFAQQMGLTFSTLAVASGLLGWDPGFFLFTGFVTFASFLNSVFDLCLGCEIYLLFKRVTTRATV</sequence>
<keyword evidence="1" id="KW-0812">Transmembrane</keyword>
<dbReference type="OrthoDB" id="345402at2"/>
<feature type="domain" description="DUF4395" evidence="2">
    <location>
        <begin position="6"/>
        <end position="139"/>
    </location>
</feature>
<dbReference type="Proteomes" id="UP000183315">
    <property type="component" value="Unassembled WGS sequence"/>
</dbReference>
<feature type="transmembrane region" description="Helical" evidence="1">
    <location>
        <begin position="108"/>
        <end position="137"/>
    </location>
</feature>
<dbReference type="EMBL" id="FNZI01000002">
    <property type="protein sequence ID" value="SEJ09877.1"/>
    <property type="molecule type" value="Genomic_DNA"/>
</dbReference>
<feature type="transmembrane region" description="Helical" evidence="1">
    <location>
        <begin position="12"/>
        <end position="30"/>
    </location>
</feature>
<dbReference type="InterPro" id="IPR025508">
    <property type="entry name" value="DUF4395"/>
</dbReference>
<evidence type="ECO:0000256" key="1">
    <source>
        <dbReference type="SAM" id="Phobius"/>
    </source>
</evidence>
<keyword evidence="1" id="KW-0472">Membrane</keyword>